<evidence type="ECO:0000313" key="8">
    <source>
        <dbReference type="Proteomes" id="UP000186817"/>
    </source>
</evidence>
<dbReference type="PANTHER" id="PTHR14155">
    <property type="entry name" value="RING FINGER DOMAIN-CONTAINING"/>
    <property type="match status" value="1"/>
</dbReference>
<dbReference type="GO" id="GO:0008270">
    <property type="term" value="F:zinc ion binding"/>
    <property type="evidence" value="ECO:0007669"/>
    <property type="project" value="UniProtKB-KW"/>
</dbReference>
<keyword evidence="1" id="KW-0479">Metal-binding</keyword>
<dbReference type="InterPro" id="IPR013083">
    <property type="entry name" value="Znf_RING/FYVE/PHD"/>
</dbReference>
<feature type="transmembrane region" description="Helical" evidence="5">
    <location>
        <begin position="118"/>
        <end position="137"/>
    </location>
</feature>
<dbReference type="CDD" id="cd16454">
    <property type="entry name" value="RING-H2_PA-TM-RING"/>
    <property type="match status" value="1"/>
</dbReference>
<evidence type="ECO:0000313" key="7">
    <source>
        <dbReference type="EMBL" id="OLQ05771.1"/>
    </source>
</evidence>
<dbReference type="Proteomes" id="UP000186817">
    <property type="component" value="Unassembled WGS sequence"/>
</dbReference>
<dbReference type="EMBL" id="LSRX01000176">
    <property type="protein sequence ID" value="OLQ05771.1"/>
    <property type="molecule type" value="Genomic_DNA"/>
</dbReference>
<dbReference type="SMART" id="SM00184">
    <property type="entry name" value="RING"/>
    <property type="match status" value="1"/>
</dbReference>
<reference evidence="7 8" key="1">
    <citation type="submission" date="2016-02" db="EMBL/GenBank/DDBJ databases">
        <title>Genome analysis of coral dinoflagellate symbionts highlights evolutionary adaptations to a symbiotic lifestyle.</title>
        <authorList>
            <person name="Aranda M."/>
            <person name="Li Y."/>
            <person name="Liew Y.J."/>
            <person name="Baumgarten S."/>
            <person name="Simakov O."/>
            <person name="Wilson M."/>
            <person name="Piel J."/>
            <person name="Ashoor H."/>
            <person name="Bougouffa S."/>
            <person name="Bajic V.B."/>
            <person name="Ryu T."/>
            <person name="Ravasi T."/>
            <person name="Bayer T."/>
            <person name="Micklem G."/>
            <person name="Kim H."/>
            <person name="Bhak J."/>
            <person name="Lajeunesse T.C."/>
            <person name="Voolstra C.R."/>
        </authorList>
    </citation>
    <scope>NUCLEOTIDE SEQUENCE [LARGE SCALE GENOMIC DNA]</scope>
    <source>
        <strain evidence="7 8">CCMP2467</strain>
    </source>
</reference>
<dbReference type="Pfam" id="PF13639">
    <property type="entry name" value="zf-RING_2"/>
    <property type="match status" value="1"/>
</dbReference>
<dbReference type="InterPro" id="IPR001841">
    <property type="entry name" value="Znf_RING"/>
</dbReference>
<comment type="caution">
    <text evidence="7">The sequence shown here is derived from an EMBL/GenBank/DDBJ whole genome shotgun (WGS) entry which is preliminary data.</text>
</comment>
<keyword evidence="3" id="KW-0862">Zinc</keyword>
<evidence type="ECO:0000256" key="3">
    <source>
        <dbReference type="ARBA" id="ARBA00022833"/>
    </source>
</evidence>
<evidence type="ECO:0000256" key="4">
    <source>
        <dbReference type="PROSITE-ProRule" id="PRU00175"/>
    </source>
</evidence>
<name>A0A1Q9EEE2_SYMMI</name>
<dbReference type="AlphaFoldDB" id="A0A1Q9EEE2"/>
<keyword evidence="5" id="KW-0472">Membrane</keyword>
<dbReference type="OMA" id="HMACAMC"/>
<dbReference type="PANTHER" id="PTHR14155:SF627">
    <property type="entry name" value="OS06G0192800 PROTEIN"/>
    <property type="match status" value="1"/>
</dbReference>
<feature type="domain" description="RING-type" evidence="6">
    <location>
        <begin position="300"/>
        <end position="343"/>
    </location>
</feature>
<feature type="transmembrane region" description="Helical" evidence="5">
    <location>
        <begin position="170"/>
        <end position="190"/>
    </location>
</feature>
<feature type="transmembrane region" description="Helical" evidence="5">
    <location>
        <begin position="243"/>
        <end position="264"/>
    </location>
</feature>
<evidence type="ECO:0000256" key="1">
    <source>
        <dbReference type="ARBA" id="ARBA00022723"/>
    </source>
</evidence>
<dbReference type="InterPro" id="IPR053238">
    <property type="entry name" value="RING-H2_zinc_finger"/>
</dbReference>
<organism evidence="7 8">
    <name type="scientific">Symbiodinium microadriaticum</name>
    <name type="common">Dinoflagellate</name>
    <name type="synonym">Zooxanthella microadriatica</name>
    <dbReference type="NCBI Taxonomy" id="2951"/>
    <lineage>
        <taxon>Eukaryota</taxon>
        <taxon>Sar</taxon>
        <taxon>Alveolata</taxon>
        <taxon>Dinophyceae</taxon>
        <taxon>Suessiales</taxon>
        <taxon>Symbiodiniaceae</taxon>
        <taxon>Symbiodinium</taxon>
    </lineage>
</organism>
<dbReference type="OrthoDB" id="421575at2759"/>
<evidence type="ECO:0000259" key="6">
    <source>
        <dbReference type="PROSITE" id="PS50089"/>
    </source>
</evidence>
<evidence type="ECO:0000256" key="2">
    <source>
        <dbReference type="ARBA" id="ARBA00022771"/>
    </source>
</evidence>
<sequence>MQVISLGLRIAITPLRRRPDQSVRITALKPGAMADADGGATNALMLFQAPPADVDEDAQAAEESTREALDELQVPVLHMACAMCIFATGLCILSVVSVGLLAYLAYEYTQYSSDFCEVPLQLWVQVVFFTALFNIVCNQQSRHGTLGARIFCGWSFDPENPERMPSRVQAYNMIVPVFTSVWNMLGLYWVNKTKHHGHDDEAAAGASNSTLSTAAPSGEGLARCKEVAPGLVSAIHAYACFNLMYSFFILLGVAGLSQILFWMARRGLLRMSDAAPPGSLERNTEVVSLDHPAVADQQQCSICLEDFGDSQDVLVMTKECGHVFHKEHLANWLGTHRTCPLCRTDLGKSTVDGFDVGQFKAKKGPRPPASDVFPVWPGVSMACLSGPEGC</sequence>
<keyword evidence="5" id="KW-1133">Transmembrane helix</keyword>
<keyword evidence="8" id="KW-1185">Reference proteome</keyword>
<gene>
    <name evidence="7" type="primary">rnf128</name>
    <name evidence="7" type="ORF">AK812_SmicGene11037</name>
</gene>
<keyword evidence="5" id="KW-0812">Transmembrane</keyword>
<dbReference type="Gene3D" id="3.30.40.10">
    <property type="entry name" value="Zinc/RING finger domain, C3HC4 (zinc finger)"/>
    <property type="match status" value="1"/>
</dbReference>
<dbReference type="PROSITE" id="PS50089">
    <property type="entry name" value="ZF_RING_2"/>
    <property type="match status" value="1"/>
</dbReference>
<evidence type="ECO:0000256" key="5">
    <source>
        <dbReference type="SAM" id="Phobius"/>
    </source>
</evidence>
<proteinExistence type="predicted"/>
<protein>
    <submittedName>
        <fullName evidence="7">E3 ubiquitin-protein ligase</fullName>
    </submittedName>
</protein>
<keyword evidence="2 4" id="KW-0863">Zinc-finger</keyword>
<accession>A0A1Q9EEE2</accession>
<feature type="transmembrane region" description="Helical" evidence="5">
    <location>
        <begin position="76"/>
        <end position="106"/>
    </location>
</feature>
<dbReference type="SUPFAM" id="SSF57850">
    <property type="entry name" value="RING/U-box"/>
    <property type="match status" value="1"/>
</dbReference>